<organism evidence="2 3">
    <name type="scientific">Eiseniibacteriota bacterium</name>
    <dbReference type="NCBI Taxonomy" id="2212470"/>
    <lineage>
        <taxon>Bacteria</taxon>
        <taxon>Candidatus Eiseniibacteriota</taxon>
    </lineage>
</organism>
<name>A0A937XCA8_UNCEI</name>
<accession>A0A937XCA8</accession>
<evidence type="ECO:0000313" key="2">
    <source>
        <dbReference type="EMBL" id="MBM3317712.1"/>
    </source>
</evidence>
<comment type="caution">
    <text evidence="2">The sequence shown here is derived from an EMBL/GenBank/DDBJ whole genome shotgun (WGS) entry which is preliminary data.</text>
</comment>
<gene>
    <name evidence="2" type="ORF">FJY75_07650</name>
</gene>
<evidence type="ECO:0000259" key="1">
    <source>
        <dbReference type="Pfam" id="PF01610"/>
    </source>
</evidence>
<reference evidence="2" key="1">
    <citation type="submission" date="2019-03" db="EMBL/GenBank/DDBJ databases">
        <title>Lake Tanganyika Metagenome-Assembled Genomes (MAGs).</title>
        <authorList>
            <person name="Tran P."/>
        </authorList>
    </citation>
    <scope>NUCLEOTIDE SEQUENCE</scope>
    <source>
        <strain evidence="2">M_DeepCast_400m_m2_100</strain>
    </source>
</reference>
<feature type="domain" description="Transposase IS204/IS1001/IS1096/IS1165 DDE" evidence="1">
    <location>
        <begin position="53"/>
        <end position="204"/>
    </location>
</feature>
<dbReference type="EMBL" id="VGIY01000173">
    <property type="protein sequence ID" value="MBM3317712.1"/>
    <property type="molecule type" value="Genomic_DNA"/>
</dbReference>
<dbReference type="InterPro" id="IPR047951">
    <property type="entry name" value="Transpos_ISL3"/>
</dbReference>
<proteinExistence type="predicted"/>
<dbReference type="InterPro" id="IPR002560">
    <property type="entry name" value="Transposase_DDE"/>
</dbReference>
<dbReference type="Pfam" id="PF01610">
    <property type="entry name" value="DDE_Tnp_ISL3"/>
    <property type="match status" value="1"/>
</dbReference>
<dbReference type="Proteomes" id="UP000748308">
    <property type="component" value="Unassembled WGS sequence"/>
</dbReference>
<sequence>MDDKTLYARLLGLTPPWGIERVELKLAEGEVHLFVALPTKELWVCPECLERAPKIVFDKFHVAKHLNDAVDKVRRSEHRVLRTNGKEWLKGTKHDWLRNPARFSLAEWRHFLRLARRSDLKTARAWSPKEEFMRFWDYRYRGAADRHFRSWYNWAMRSRLEPIKHVARIINRYYENIATYFRHPITNAAAEGINATIQRVKAMA</sequence>
<evidence type="ECO:0000313" key="3">
    <source>
        <dbReference type="Proteomes" id="UP000748308"/>
    </source>
</evidence>
<protein>
    <submittedName>
        <fullName evidence="2">Transposase</fullName>
    </submittedName>
</protein>
<dbReference type="PANTHER" id="PTHR33498:SF1">
    <property type="entry name" value="TRANSPOSASE FOR INSERTION SEQUENCE ELEMENT IS1557"/>
    <property type="match status" value="1"/>
</dbReference>
<dbReference type="AlphaFoldDB" id="A0A937XCA8"/>
<dbReference type="PANTHER" id="PTHR33498">
    <property type="entry name" value="TRANSPOSASE FOR INSERTION SEQUENCE ELEMENT IS1557"/>
    <property type="match status" value="1"/>
</dbReference>